<dbReference type="Proteomes" id="UP000190188">
    <property type="component" value="Unassembled WGS sequence"/>
</dbReference>
<comment type="caution">
    <text evidence="1">The sequence shown here is derived from an EMBL/GenBank/DDBJ whole genome shotgun (WGS) entry which is preliminary data.</text>
</comment>
<gene>
    <name evidence="1" type="ORF">BVG16_16325</name>
</gene>
<evidence type="ECO:0000313" key="2">
    <source>
        <dbReference type="Proteomes" id="UP000190188"/>
    </source>
</evidence>
<organism evidence="1 2">
    <name type="scientific">Paenibacillus selenitireducens</name>
    <dbReference type="NCBI Taxonomy" id="1324314"/>
    <lineage>
        <taxon>Bacteria</taxon>
        <taxon>Bacillati</taxon>
        <taxon>Bacillota</taxon>
        <taxon>Bacilli</taxon>
        <taxon>Bacillales</taxon>
        <taxon>Paenibacillaceae</taxon>
        <taxon>Paenibacillus</taxon>
    </lineage>
</organism>
<accession>A0A1T2XAL1</accession>
<sequence length="139" mass="15134">MQWVRHGEVSTVNAENMTVRVVFNGLDTSVSNDLTVLVPPGRSQYYMLPEVGDEVICLFTESEGFCIAVYQTVIPEASPGTWGIWFDDDNQIVYENGKLTIKAAEILLNGKVSTSDLKITGNLDVSGKINGYTPGSGDL</sequence>
<reference evidence="1 2" key="1">
    <citation type="submission" date="2017-01" db="EMBL/GenBank/DDBJ databases">
        <title>Genome analysis of Paenibacillus selenitrireducens ES3-24.</title>
        <authorList>
            <person name="Xu D."/>
            <person name="Yao R."/>
            <person name="Zheng S."/>
        </authorList>
    </citation>
    <scope>NUCLEOTIDE SEQUENCE [LARGE SCALE GENOMIC DNA]</scope>
    <source>
        <strain evidence="1 2">ES3-24</strain>
    </source>
</reference>
<dbReference type="InterPro" id="IPR037026">
    <property type="entry name" value="Vgr_OB-fold_dom_sf"/>
</dbReference>
<dbReference type="STRING" id="1324314.BVG16_16325"/>
<name>A0A1T2XAL1_9BACL</name>
<protein>
    <recommendedName>
        <fullName evidence="3">Phage baseplate assembly protein V</fullName>
    </recommendedName>
</protein>
<dbReference type="OrthoDB" id="4931325at2"/>
<dbReference type="Gene3D" id="2.40.50.230">
    <property type="entry name" value="Gp5 N-terminal domain"/>
    <property type="match status" value="1"/>
</dbReference>
<dbReference type="EMBL" id="MSZX01000006">
    <property type="protein sequence ID" value="OPA76736.1"/>
    <property type="molecule type" value="Genomic_DNA"/>
</dbReference>
<keyword evidence="2" id="KW-1185">Reference proteome</keyword>
<proteinExistence type="predicted"/>
<evidence type="ECO:0008006" key="3">
    <source>
        <dbReference type="Google" id="ProtNLM"/>
    </source>
</evidence>
<evidence type="ECO:0000313" key="1">
    <source>
        <dbReference type="EMBL" id="OPA76736.1"/>
    </source>
</evidence>
<dbReference type="RefSeq" id="WP_078499754.1">
    <property type="nucleotide sequence ID" value="NZ_MSZX01000006.1"/>
</dbReference>
<dbReference type="AlphaFoldDB" id="A0A1T2XAL1"/>